<organism evidence="1">
    <name type="scientific">marine sediment metagenome</name>
    <dbReference type="NCBI Taxonomy" id="412755"/>
    <lineage>
        <taxon>unclassified sequences</taxon>
        <taxon>metagenomes</taxon>
        <taxon>ecological metagenomes</taxon>
    </lineage>
</organism>
<comment type="caution">
    <text evidence="1">The sequence shown here is derived from an EMBL/GenBank/DDBJ whole genome shotgun (WGS) entry which is preliminary data.</text>
</comment>
<dbReference type="EMBL" id="LAZR01002795">
    <property type="protein sequence ID" value="KKN25521.1"/>
    <property type="molecule type" value="Genomic_DNA"/>
</dbReference>
<name>A0A0F9RKL9_9ZZZZ</name>
<accession>A0A0F9RKL9</accession>
<sequence length="221" mass="26015">MDNTKYIIKTNQLPPCNTFRIELNGRVDQLSLDNIVRVQPARNKNSTTTFDRYWLHVMLRDIDTLEKIYKYLEVSDINVLVKVPTRRYFNTELPKSMIKAIDIFNEYLAAGRTNDKARQFRAWRSYKLSFRIDLEDVTKYFKDLTQKLDLSNFISLDDPFYKGEIGHFDTFQAIPSNFTVEAITNLSFKNPTASGVLEFHKKKFQSTIKDEIEDKWGSEKK</sequence>
<protein>
    <submittedName>
        <fullName evidence="1">Uncharacterized protein</fullName>
    </submittedName>
</protein>
<gene>
    <name evidence="1" type="ORF">LCGC14_0883880</name>
</gene>
<dbReference type="AlphaFoldDB" id="A0A0F9RKL9"/>
<reference evidence="1" key="1">
    <citation type="journal article" date="2015" name="Nature">
        <title>Complex archaea that bridge the gap between prokaryotes and eukaryotes.</title>
        <authorList>
            <person name="Spang A."/>
            <person name="Saw J.H."/>
            <person name="Jorgensen S.L."/>
            <person name="Zaremba-Niedzwiedzka K."/>
            <person name="Martijn J."/>
            <person name="Lind A.E."/>
            <person name="van Eijk R."/>
            <person name="Schleper C."/>
            <person name="Guy L."/>
            <person name="Ettema T.J."/>
        </authorList>
    </citation>
    <scope>NUCLEOTIDE SEQUENCE</scope>
</reference>
<evidence type="ECO:0000313" key="1">
    <source>
        <dbReference type="EMBL" id="KKN25521.1"/>
    </source>
</evidence>
<proteinExistence type="predicted"/>